<name>A0A834DHI0_9CHIR</name>
<gene>
    <name evidence="1" type="ORF">HJG60_009268</name>
</gene>
<protein>
    <submittedName>
        <fullName evidence="1">Uncharacterized protein</fullName>
    </submittedName>
</protein>
<accession>A0A834DHI0</accession>
<comment type="caution">
    <text evidence="1">The sequence shown here is derived from an EMBL/GenBank/DDBJ whole genome shotgun (WGS) entry which is preliminary data.</text>
</comment>
<proteinExistence type="predicted"/>
<sequence>MPSSCQVAWGSRHLLATQRSSPGRDAGSEFSLQIAFRLVLGLTAGLLGMYLKSPPQKPRGKIHFVCPETGPSKCPPCGMCASLVALGQTDHLISSFSSSCSFKSFEDLLNLCLWLGKPPGELVGKLCESQAWAGSSDPCPWEPRGRLTCGIWATGLIPRLLCYLLRT</sequence>
<reference evidence="1 2" key="1">
    <citation type="journal article" date="2020" name="Nature">
        <title>Six reference-quality genomes reveal evolution of bat adaptations.</title>
        <authorList>
            <person name="Jebb D."/>
            <person name="Huang Z."/>
            <person name="Pippel M."/>
            <person name="Hughes G.M."/>
            <person name="Lavrichenko K."/>
            <person name="Devanna P."/>
            <person name="Winkler S."/>
            <person name="Jermiin L.S."/>
            <person name="Skirmuntt E.C."/>
            <person name="Katzourakis A."/>
            <person name="Burkitt-Gray L."/>
            <person name="Ray D.A."/>
            <person name="Sullivan K.A.M."/>
            <person name="Roscito J.G."/>
            <person name="Kirilenko B.M."/>
            <person name="Davalos L.M."/>
            <person name="Corthals A.P."/>
            <person name="Power M.L."/>
            <person name="Jones G."/>
            <person name="Ransome R.D."/>
            <person name="Dechmann D.K.N."/>
            <person name="Locatelli A.G."/>
            <person name="Puechmaille S.J."/>
            <person name="Fedrigo O."/>
            <person name="Jarvis E.D."/>
            <person name="Hiller M."/>
            <person name="Vernes S.C."/>
            <person name="Myers E.W."/>
            <person name="Teeling E.C."/>
        </authorList>
    </citation>
    <scope>NUCLEOTIDE SEQUENCE [LARGE SCALE GENOMIC DNA]</scope>
    <source>
        <strain evidence="1">Bat1K_MPI-CBG_1</strain>
    </source>
</reference>
<dbReference type="AlphaFoldDB" id="A0A834DHI0"/>
<evidence type="ECO:0000313" key="1">
    <source>
        <dbReference type="EMBL" id="KAF6078472.1"/>
    </source>
</evidence>
<dbReference type="Proteomes" id="UP000664940">
    <property type="component" value="Unassembled WGS sequence"/>
</dbReference>
<organism evidence="1 2">
    <name type="scientific">Phyllostomus discolor</name>
    <name type="common">pale spear-nosed bat</name>
    <dbReference type="NCBI Taxonomy" id="89673"/>
    <lineage>
        <taxon>Eukaryota</taxon>
        <taxon>Metazoa</taxon>
        <taxon>Chordata</taxon>
        <taxon>Craniata</taxon>
        <taxon>Vertebrata</taxon>
        <taxon>Euteleostomi</taxon>
        <taxon>Mammalia</taxon>
        <taxon>Eutheria</taxon>
        <taxon>Laurasiatheria</taxon>
        <taxon>Chiroptera</taxon>
        <taxon>Yangochiroptera</taxon>
        <taxon>Phyllostomidae</taxon>
        <taxon>Phyllostominae</taxon>
        <taxon>Phyllostomus</taxon>
    </lineage>
</organism>
<dbReference type="EMBL" id="JABVXQ010000014">
    <property type="protein sequence ID" value="KAF6078472.1"/>
    <property type="molecule type" value="Genomic_DNA"/>
</dbReference>
<evidence type="ECO:0000313" key="2">
    <source>
        <dbReference type="Proteomes" id="UP000664940"/>
    </source>
</evidence>